<protein>
    <submittedName>
        <fullName evidence="2">Uncharacterized protein</fullName>
    </submittedName>
</protein>
<gene>
    <name evidence="2" type="ORF">NUU61_007512</name>
</gene>
<organism evidence="2 3">
    <name type="scientific">Penicillium alfredii</name>
    <dbReference type="NCBI Taxonomy" id="1506179"/>
    <lineage>
        <taxon>Eukaryota</taxon>
        <taxon>Fungi</taxon>
        <taxon>Dikarya</taxon>
        <taxon>Ascomycota</taxon>
        <taxon>Pezizomycotina</taxon>
        <taxon>Eurotiomycetes</taxon>
        <taxon>Eurotiomycetidae</taxon>
        <taxon>Eurotiales</taxon>
        <taxon>Aspergillaceae</taxon>
        <taxon>Penicillium</taxon>
    </lineage>
</organism>
<dbReference type="GeneID" id="81397206"/>
<evidence type="ECO:0000256" key="1">
    <source>
        <dbReference type="SAM" id="MobiDB-lite"/>
    </source>
</evidence>
<dbReference type="Proteomes" id="UP001141434">
    <property type="component" value="Unassembled WGS sequence"/>
</dbReference>
<dbReference type="AlphaFoldDB" id="A0A9W9K589"/>
<reference evidence="2" key="1">
    <citation type="submission" date="2022-11" db="EMBL/GenBank/DDBJ databases">
        <authorList>
            <person name="Petersen C."/>
        </authorList>
    </citation>
    <scope>NUCLEOTIDE SEQUENCE</scope>
    <source>
        <strain evidence="2">IBT 34128</strain>
    </source>
</reference>
<keyword evidence="3" id="KW-1185">Reference proteome</keyword>
<dbReference type="OrthoDB" id="20872at2759"/>
<sequence length="993" mass="110193">MRPLATLTPASQDPHFHIVICHRILEMSQLIKEDSVASFEDAAIACRHQIQPDLLETIDGGRHDPRQSSEPLPGGDAEPKQPGNIQDLLEYRLDMAGTPKNTLANAKASLPNGTLTKKDIKAILSGAPHFLLERGKHGHWYPQVIFPWDEHNPSIQRMGDRKPLPHASFTLSTLHAHLPVPDDWAVKGGVPIRLHDWTRTGACNRATFDIGVFEVPNMLSNNGREPGTIGFRHFLELSVADAVRYVGPEEPRQPPNFRRVSTLPASEAFELMESFNKPYTQCQSGAVHDRHRLICQGPSGWKRIGVRDINLRTLVKRLDHLREFRHDMLRDGSTKTILDIESPHELHCILHTNFLHPRPPPSEVMPGHPQSLKSQIKTLAIVLATPGAWIDFSLPEWRFRAGQALWETPPHEDGDCLEPSSCGEGAPRESSAKAGLERKWFLIQMLLAAELLLRLDAFVRVDMLHDLHGGQITMQGLRHFDKLRTGKVNWDLVVVRRFFDSLDITCASPQNSNGVPQQPSTNQLPEKPRRFSLLDAITRRGSSAPVVDLRSAWECQLSSSHVRQQLEGLYVFAENIGWPRLDTLKATLEQKLGSSHNPVLPDLEFDGRASLETPPDLVAMQVAKAEMYTRSSSRRRVRLHSSCADDGDPHRQTTLGWISRSWLSGFVIPGEGISHLLMATLLENDADALERLGTMASLYGGFVYRGQSWWSKACIVGRVLSSSEGAKTCMGWIGSKLLPHDTTTLKSFEGGWFEVVTREVVTSSSKPRIRQGGKLAMESSPLGVGDIAAKEFTLPTDQAAPDKFTVTLEALSLAVDGSRPPHGQGITVTSEVSVSLSLKGTDPMESPRMISMPLRYNVRFISAQQCRPPLGFASSSFRQEDDPTQATPDSSKYTRLPGHPLHRSYEYRHVPLASLPDTPAPQSKSASRDEFERAQEVYIVDARGGQAKETFARAWCASVGCHAIISRSGRTCVACCIREARAIDVPVVVRVSD</sequence>
<feature type="region of interest" description="Disordered" evidence="1">
    <location>
        <begin position="871"/>
        <end position="897"/>
    </location>
</feature>
<evidence type="ECO:0000313" key="2">
    <source>
        <dbReference type="EMBL" id="KAJ5092642.1"/>
    </source>
</evidence>
<dbReference type="EMBL" id="JAPMSZ010000009">
    <property type="protein sequence ID" value="KAJ5092642.1"/>
    <property type="molecule type" value="Genomic_DNA"/>
</dbReference>
<feature type="region of interest" description="Disordered" evidence="1">
    <location>
        <begin position="410"/>
        <end position="429"/>
    </location>
</feature>
<dbReference type="RefSeq" id="XP_056510837.1">
    <property type="nucleotide sequence ID" value="XM_056658037.1"/>
</dbReference>
<comment type="caution">
    <text evidence="2">The sequence shown here is derived from an EMBL/GenBank/DDBJ whole genome shotgun (WGS) entry which is preliminary data.</text>
</comment>
<evidence type="ECO:0000313" key="3">
    <source>
        <dbReference type="Proteomes" id="UP001141434"/>
    </source>
</evidence>
<proteinExistence type="predicted"/>
<reference evidence="2" key="2">
    <citation type="journal article" date="2023" name="IMA Fungus">
        <title>Comparative genomic study of the Penicillium genus elucidates a diverse pangenome and 15 lateral gene transfer events.</title>
        <authorList>
            <person name="Petersen C."/>
            <person name="Sorensen T."/>
            <person name="Nielsen M.R."/>
            <person name="Sondergaard T.E."/>
            <person name="Sorensen J.L."/>
            <person name="Fitzpatrick D.A."/>
            <person name="Frisvad J.C."/>
            <person name="Nielsen K.L."/>
        </authorList>
    </citation>
    <scope>NUCLEOTIDE SEQUENCE</scope>
    <source>
        <strain evidence="2">IBT 34128</strain>
    </source>
</reference>
<feature type="compositionally biased region" description="Polar residues" evidence="1">
    <location>
        <begin position="884"/>
        <end position="893"/>
    </location>
</feature>
<dbReference type="PANTHER" id="PTHR42345:SF2">
    <property type="entry name" value="HELICASE-LIKE PROTEIN"/>
    <property type="match status" value="1"/>
</dbReference>
<accession>A0A9W9K589</accession>
<dbReference type="PANTHER" id="PTHR42345">
    <property type="entry name" value="TPR_REGION DOMAIN-CONTAINING PROTEIN"/>
    <property type="match status" value="1"/>
</dbReference>
<name>A0A9W9K589_9EURO</name>
<feature type="region of interest" description="Disordered" evidence="1">
    <location>
        <begin position="57"/>
        <end position="83"/>
    </location>
</feature>